<sequence>MLAVRCWVLDNGCWVVMKCGCLGMEVGLWMFGVEALHMWCERPARVVRMVSTSGVEG</sequence>
<evidence type="ECO:0000313" key="2">
    <source>
        <dbReference type="Proteomes" id="UP000500843"/>
    </source>
</evidence>
<dbReference type="Proteomes" id="UP000500843">
    <property type="component" value="Chromosome 2"/>
</dbReference>
<dbReference type="AlphaFoldDB" id="A0A7D4K0G3"/>
<name>A0A7D4K0G3_9BACT</name>
<evidence type="ECO:0000313" key="1">
    <source>
        <dbReference type="EMBL" id="QKH89480.1"/>
    </source>
</evidence>
<gene>
    <name evidence="1" type="ORF">FIU21_11355</name>
</gene>
<dbReference type="RefSeq" id="WP_155812519.1">
    <property type="nucleotide sequence ID" value="NZ_CP054011.1"/>
</dbReference>
<dbReference type="EMBL" id="CP054011">
    <property type="protein sequence ID" value="QKH89480.1"/>
    <property type="molecule type" value="Genomic_DNA"/>
</dbReference>
<protein>
    <submittedName>
        <fullName evidence="1">Uncharacterized protein</fullName>
    </submittedName>
</protein>
<organism evidence="1 2">
    <name type="scientific">Prevotella melaninogenica</name>
    <dbReference type="NCBI Taxonomy" id="28132"/>
    <lineage>
        <taxon>Bacteria</taxon>
        <taxon>Pseudomonadati</taxon>
        <taxon>Bacteroidota</taxon>
        <taxon>Bacteroidia</taxon>
        <taxon>Bacteroidales</taxon>
        <taxon>Prevotellaceae</taxon>
        <taxon>Prevotella</taxon>
    </lineage>
</organism>
<reference evidence="1 2" key="1">
    <citation type="submission" date="2020-05" db="EMBL/GenBank/DDBJ databases">
        <title>FDA dAtabase for Regulatory Grade micrObial Sequences (FDA-ARGOS): Supporting development and validation of Infectious Disease Dx tests.</title>
        <authorList>
            <person name="Moreno J."/>
            <person name="Tallon L."/>
            <person name="Sadzewicz L."/>
            <person name="Zhao X."/>
            <person name="Vavikolanu K."/>
            <person name="Mehta A."/>
            <person name="Aluvathingal J."/>
            <person name="Nadendla S."/>
            <person name="Myers T."/>
            <person name="Yan Y."/>
            <person name="Sichtig H."/>
        </authorList>
    </citation>
    <scope>NUCLEOTIDE SEQUENCE [LARGE SCALE GENOMIC DNA]</scope>
    <source>
        <strain evidence="1 2">FDAARGOS_760</strain>
    </source>
</reference>
<accession>A0A7D4K0G3</accession>
<proteinExistence type="predicted"/>